<organism evidence="3 4">
    <name type="scientific">Ostreobium quekettii</name>
    <dbReference type="NCBI Taxonomy" id="121088"/>
    <lineage>
        <taxon>Eukaryota</taxon>
        <taxon>Viridiplantae</taxon>
        <taxon>Chlorophyta</taxon>
        <taxon>core chlorophytes</taxon>
        <taxon>Ulvophyceae</taxon>
        <taxon>TCBD clade</taxon>
        <taxon>Bryopsidales</taxon>
        <taxon>Ostreobineae</taxon>
        <taxon>Ostreobiaceae</taxon>
        <taxon>Ostreobium</taxon>
    </lineage>
</organism>
<dbReference type="InterPro" id="IPR040079">
    <property type="entry name" value="Glutathione_S-Trfase"/>
</dbReference>
<dbReference type="SUPFAM" id="SSF47616">
    <property type="entry name" value="GST C-terminal domain-like"/>
    <property type="match status" value="1"/>
</dbReference>
<dbReference type="Gene3D" id="3.40.30.10">
    <property type="entry name" value="Glutaredoxin"/>
    <property type="match status" value="1"/>
</dbReference>
<dbReference type="InterPro" id="IPR036282">
    <property type="entry name" value="Glutathione-S-Trfase_C_sf"/>
</dbReference>
<sequence>MSTTLYVDLMSQPSRACLIFCRLHGLPVAESVVNIKKGEHRSAAYRSINPLGLVPFLVDGDFTLPESAAIMAYLAQKHRGLVPDHWYPEDIRERAKVDSLLHWWHTTVRFGASSLVRERVLAPVLGVPSLIPREAFSTQARDAVAALAAGSLCSALRVIEGHWLGQGREFLAGGRPCLADLLIASDLEQLRMMDGAVEGPGWAELMGPYERVRGWLDRLEKYCMPHSRDVQRVLVAATAKVVGMRGRSALNPKL</sequence>
<dbReference type="Gene3D" id="1.20.1050.10">
    <property type="match status" value="1"/>
</dbReference>
<evidence type="ECO:0008006" key="5">
    <source>
        <dbReference type="Google" id="ProtNLM"/>
    </source>
</evidence>
<evidence type="ECO:0000259" key="2">
    <source>
        <dbReference type="PROSITE" id="PS50405"/>
    </source>
</evidence>
<dbReference type="SUPFAM" id="SSF52833">
    <property type="entry name" value="Thioredoxin-like"/>
    <property type="match status" value="1"/>
</dbReference>
<dbReference type="Pfam" id="PF13410">
    <property type="entry name" value="GST_C_2"/>
    <property type="match status" value="1"/>
</dbReference>
<proteinExistence type="predicted"/>
<evidence type="ECO:0000259" key="1">
    <source>
        <dbReference type="PROSITE" id="PS50404"/>
    </source>
</evidence>
<name>A0A8S1INI6_9CHLO</name>
<dbReference type="SFLD" id="SFLDS00019">
    <property type="entry name" value="Glutathione_Transferase_(cytos"/>
    <property type="match status" value="1"/>
</dbReference>
<protein>
    <recommendedName>
        <fullName evidence="5">Glutathione S-transferase</fullName>
    </recommendedName>
</protein>
<evidence type="ECO:0000313" key="3">
    <source>
        <dbReference type="EMBL" id="CAD7696504.1"/>
    </source>
</evidence>
<dbReference type="SFLD" id="SFLDG00358">
    <property type="entry name" value="Main_(cytGST)"/>
    <property type="match status" value="1"/>
</dbReference>
<dbReference type="InterPro" id="IPR004045">
    <property type="entry name" value="Glutathione_S-Trfase_N"/>
</dbReference>
<keyword evidence="4" id="KW-1185">Reference proteome</keyword>
<dbReference type="AlphaFoldDB" id="A0A8S1INI6"/>
<dbReference type="Pfam" id="PF13417">
    <property type="entry name" value="GST_N_3"/>
    <property type="match status" value="1"/>
</dbReference>
<feature type="domain" description="GST C-terminal" evidence="2">
    <location>
        <begin position="90"/>
        <end position="250"/>
    </location>
</feature>
<dbReference type="EMBL" id="CAJHUC010000488">
    <property type="protein sequence ID" value="CAD7696504.1"/>
    <property type="molecule type" value="Genomic_DNA"/>
</dbReference>
<comment type="caution">
    <text evidence="3">The sequence shown here is derived from an EMBL/GenBank/DDBJ whole genome shotgun (WGS) entry which is preliminary data.</text>
</comment>
<dbReference type="PROSITE" id="PS50405">
    <property type="entry name" value="GST_CTER"/>
    <property type="match status" value="1"/>
</dbReference>
<accession>A0A8S1INI6</accession>
<dbReference type="InterPro" id="IPR036249">
    <property type="entry name" value="Thioredoxin-like_sf"/>
</dbReference>
<dbReference type="InterPro" id="IPR043377">
    <property type="entry name" value="GSTT1/2/3"/>
</dbReference>
<dbReference type="PANTHER" id="PTHR44750">
    <property type="entry name" value="GLUTATHIONE S-TRANSFERASE T1-RELATED"/>
    <property type="match status" value="1"/>
</dbReference>
<evidence type="ECO:0000313" key="4">
    <source>
        <dbReference type="Proteomes" id="UP000708148"/>
    </source>
</evidence>
<dbReference type="Proteomes" id="UP000708148">
    <property type="component" value="Unassembled WGS sequence"/>
</dbReference>
<feature type="domain" description="GST N-terminal" evidence="1">
    <location>
        <begin position="1"/>
        <end position="82"/>
    </location>
</feature>
<dbReference type="PANTHER" id="PTHR44750:SF1">
    <property type="entry name" value="GLUTATHIONE S-TRANSFERASE T1-RELATED"/>
    <property type="match status" value="1"/>
</dbReference>
<dbReference type="OrthoDB" id="422574at2759"/>
<dbReference type="PROSITE" id="PS50404">
    <property type="entry name" value="GST_NTER"/>
    <property type="match status" value="1"/>
</dbReference>
<dbReference type="InterPro" id="IPR010987">
    <property type="entry name" value="Glutathione-S-Trfase_C-like"/>
</dbReference>
<gene>
    <name evidence="3" type="ORF">OSTQU699_LOCUS1864</name>
</gene>
<reference evidence="3" key="1">
    <citation type="submission" date="2020-12" db="EMBL/GenBank/DDBJ databases">
        <authorList>
            <person name="Iha C."/>
        </authorList>
    </citation>
    <scope>NUCLEOTIDE SEQUENCE</scope>
</reference>